<dbReference type="EMBL" id="BARU01035511">
    <property type="protein sequence ID" value="GAH81393.1"/>
    <property type="molecule type" value="Genomic_DNA"/>
</dbReference>
<evidence type="ECO:0000313" key="1">
    <source>
        <dbReference type="EMBL" id="GAH81393.1"/>
    </source>
</evidence>
<accession>X1KH45</accession>
<dbReference type="AlphaFoldDB" id="X1KH45"/>
<feature type="non-terminal residue" evidence="1">
    <location>
        <position position="183"/>
    </location>
</feature>
<proteinExistence type="predicted"/>
<protein>
    <submittedName>
        <fullName evidence="1">Uncharacterized protein</fullName>
    </submittedName>
</protein>
<reference evidence="1" key="1">
    <citation type="journal article" date="2014" name="Front. Microbiol.">
        <title>High frequency of phylogenetically diverse reductive dehalogenase-homologous genes in deep subseafloor sedimentary metagenomes.</title>
        <authorList>
            <person name="Kawai M."/>
            <person name="Futagami T."/>
            <person name="Toyoda A."/>
            <person name="Takaki Y."/>
            <person name="Nishi S."/>
            <person name="Hori S."/>
            <person name="Arai W."/>
            <person name="Tsubouchi T."/>
            <person name="Morono Y."/>
            <person name="Uchiyama I."/>
            <person name="Ito T."/>
            <person name="Fujiyama A."/>
            <person name="Inagaki F."/>
            <person name="Takami H."/>
        </authorList>
    </citation>
    <scope>NUCLEOTIDE SEQUENCE</scope>
    <source>
        <strain evidence="1">Expedition CK06-06</strain>
    </source>
</reference>
<sequence length="183" mass="20605">MKEIDEAGFWNEIAFTKEHSPREFALTDITADGVDVLVKELGYLAGRVEGEVDGHLKRTPPLFSLMNTILFDDTPDLIGGDIDPASDSNDVLDDLFLLPVIKRHKAYLEEPGELLAREERVGFGVHWIKFSIGIPVFWEMRSAALVPKVLFPLKKYDRYASVIPSSFSFYHIISPCTGKSQFT</sequence>
<gene>
    <name evidence="1" type="ORF">S03H2_55574</name>
</gene>
<comment type="caution">
    <text evidence="1">The sequence shown here is derived from an EMBL/GenBank/DDBJ whole genome shotgun (WGS) entry which is preliminary data.</text>
</comment>
<organism evidence="1">
    <name type="scientific">marine sediment metagenome</name>
    <dbReference type="NCBI Taxonomy" id="412755"/>
    <lineage>
        <taxon>unclassified sequences</taxon>
        <taxon>metagenomes</taxon>
        <taxon>ecological metagenomes</taxon>
    </lineage>
</organism>
<name>X1KH45_9ZZZZ</name>